<name>J3PAW3_GAET3</name>
<keyword evidence="1" id="KW-0732">Signal</keyword>
<dbReference type="STRING" id="644352.J3PAW3"/>
<evidence type="ECO:0000313" key="3">
    <source>
        <dbReference type="EMBL" id="EJT71379.1"/>
    </source>
</evidence>
<dbReference type="AlphaFoldDB" id="J3PAW3"/>
<gene>
    <name evidence="4" type="primary">20351096</name>
    <name evidence="3" type="ORF">GGTG_10638</name>
</gene>
<dbReference type="Proteomes" id="UP000006039">
    <property type="component" value="Unassembled WGS sequence"/>
</dbReference>
<reference evidence="3" key="3">
    <citation type="submission" date="2010-09" db="EMBL/GenBank/DDBJ databases">
        <title>Annotation of Gaeumannomyces graminis var. tritici R3-111a-1.</title>
        <authorList>
            <consortium name="The Broad Institute Genome Sequencing Platform"/>
            <person name="Ma L.-J."/>
            <person name="Dead R."/>
            <person name="Young S.K."/>
            <person name="Zeng Q."/>
            <person name="Gargeya S."/>
            <person name="Fitzgerald M."/>
            <person name="Haas B."/>
            <person name="Abouelleil A."/>
            <person name="Alvarado L."/>
            <person name="Arachchi H.M."/>
            <person name="Berlin A."/>
            <person name="Brown A."/>
            <person name="Chapman S.B."/>
            <person name="Chen Z."/>
            <person name="Dunbar C."/>
            <person name="Freedman E."/>
            <person name="Gearin G."/>
            <person name="Gellesch M."/>
            <person name="Goldberg J."/>
            <person name="Griggs A."/>
            <person name="Gujja S."/>
            <person name="Heiman D."/>
            <person name="Howarth C."/>
            <person name="Larson L."/>
            <person name="Lui A."/>
            <person name="MacDonald P.J.P."/>
            <person name="Mehta T."/>
            <person name="Montmayeur A."/>
            <person name="Murphy C."/>
            <person name="Neiman D."/>
            <person name="Pearson M."/>
            <person name="Priest M."/>
            <person name="Roberts A."/>
            <person name="Saif S."/>
            <person name="Shea T."/>
            <person name="Shenoy N."/>
            <person name="Sisk P."/>
            <person name="Stolte C."/>
            <person name="Sykes S."/>
            <person name="Yandava C."/>
            <person name="Wortman J."/>
            <person name="Nusbaum C."/>
            <person name="Birren B."/>
        </authorList>
    </citation>
    <scope>NUCLEOTIDE SEQUENCE</scope>
    <source>
        <strain evidence="3">R3-111a-1</strain>
    </source>
</reference>
<accession>J3PAW3</accession>
<dbReference type="GeneID" id="20351096"/>
<feature type="chain" id="PRO_5015095085" description="DUF8021 domain-containing protein" evidence="1">
    <location>
        <begin position="23"/>
        <end position="270"/>
    </location>
</feature>
<dbReference type="InterPro" id="IPR058334">
    <property type="entry name" value="DUF8021"/>
</dbReference>
<protein>
    <recommendedName>
        <fullName evidence="2">DUF8021 domain-containing protein</fullName>
    </recommendedName>
</protein>
<dbReference type="Pfam" id="PF26061">
    <property type="entry name" value="DUF8021"/>
    <property type="match status" value="1"/>
</dbReference>
<keyword evidence="5" id="KW-1185">Reference proteome</keyword>
<evidence type="ECO:0000313" key="5">
    <source>
        <dbReference type="Proteomes" id="UP000006039"/>
    </source>
</evidence>
<reference evidence="4" key="4">
    <citation type="journal article" date="2015" name="G3 (Bethesda)">
        <title>Genome sequences of three phytopathogenic species of the Magnaporthaceae family of fungi.</title>
        <authorList>
            <person name="Okagaki L.H."/>
            <person name="Nunes C.C."/>
            <person name="Sailsbery J."/>
            <person name="Clay B."/>
            <person name="Brown D."/>
            <person name="John T."/>
            <person name="Oh Y."/>
            <person name="Young N."/>
            <person name="Fitzgerald M."/>
            <person name="Haas B.J."/>
            <person name="Zeng Q."/>
            <person name="Young S."/>
            <person name="Adiconis X."/>
            <person name="Fan L."/>
            <person name="Levin J.Z."/>
            <person name="Mitchell T.K."/>
            <person name="Okubara P.A."/>
            <person name="Farman M.L."/>
            <person name="Kohn L.M."/>
            <person name="Birren B."/>
            <person name="Ma L.-J."/>
            <person name="Dean R.A."/>
        </authorList>
    </citation>
    <scope>NUCLEOTIDE SEQUENCE</scope>
    <source>
        <strain evidence="4">R3-111a-1</strain>
    </source>
</reference>
<dbReference type="VEuPathDB" id="FungiDB:GGTG_10638"/>
<proteinExistence type="predicted"/>
<reference evidence="5" key="1">
    <citation type="submission" date="2010-07" db="EMBL/GenBank/DDBJ databases">
        <title>The genome sequence of Gaeumannomyces graminis var. tritici strain R3-111a-1.</title>
        <authorList>
            <consortium name="The Broad Institute Genome Sequencing Platform"/>
            <person name="Ma L.-J."/>
            <person name="Dead R."/>
            <person name="Young S."/>
            <person name="Zeng Q."/>
            <person name="Koehrsen M."/>
            <person name="Alvarado L."/>
            <person name="Berlin A."/>
            <person name="Chapman S.B."/>
            <person name="Chen Z."/>
            <person name="Freedman E."/>
            <person name="Gellesch M."/>
            <person name="Goldberg J."/>
            <person name="Griggs A."/>
            <person name="Gujja S."/>
            <person name="Heilman E.R."/>
            <person name="Heiman D."/>
            <person name="Hepburn T."/>
            <person name="Howarth C."/>
            <person name="Jen D."/>
            <person name="Larson L."/>
            <person name="Mehta T."/>
            <person name="Neiman D."/>
            <person name="Pearson M."/>
            <person name="Roberts A."/>
            <person name="Saif S."/>
            <person name="Shea T."/>
            <person name="Shenoy N."/>
            <person name="Sisk P."/>
            <person name="Stolte C."/>
            <person name="Sykes S."/>
            <person name="Walk T."/>
            <person name="White J."/>
            <person name="Yandava C."/>
            <person name="Haas B."/>
            <person name="Nusbaum C."/>
            <person name="Birren B."/>
        </authorList>
    </citation>
    <scope>NUCLEOTIDE SEQUENCE [LARGE SCALE GENOMIC DNA]</scope>
    <source>
        <strain evidence="5">R3-111a-1</strain>
    </source>
</reference>
<reference evidence="4" key="5">
    <citation type="submission" date="2018-04" db="UniProtKB">
        <authorList>
            <consortium name="EnsemblFungi"/>
        </authorList>
    </citation>
    <scope>IDENTIFICATION</scope>
    <source>
        <strain evidence="4">R3-111a-1</strain>
    </source>
</reference>
<dbReference type="EnsemblFungi" id="EJT71379">
    <property type="protein sequence ID" value="EJT71379"/>
    <property type="gene ID" value="GGTG_10638"/>
</dbReference>
<feature type="signal peptide" evidence="1">
    <location>
        <begin position="1"/>
        <end position="22"/>
    </location>
</feature>
<dbReference type="eggNOG" id="ENOG502SHGJ">
    <property type="taxonomic scope" value="Eukaryota"/>
</dbReference>
<sequence>MFCCTTLAILAATIAAVPATAADCTREYLQAAADGYVAAQRAGDASLATALSATASGYTENFKRPVGKPILSRPLGVDFSRSILDTTACATYTEVVVTDPAHPYVIGSQIHWAVAPNNNNNSTAATPVKIETLVTDAGDWLFNATGTLHYSSRESWDPIPEAQRDTRDAIRAAGDAYCDLFNDKTVKVPWGMPCQRLEGGVYVGRGLPTDSCNVGVPSGVALTNRRYVVDEVLGTVSIFLTFGGSPDSHQFRLEKGKLRFVHTITVTGRD</sequence>
<organism evidence="3">
    <name type="scientific">Gaeumannomyces tritici (strain R3-111a-1)</name>
    <name type="common">Wheat and barley take-all root rot fungus</name>
    <name type="synonym">Gaeumannomyces graminis var. tritici</name>
    <dbReference type="NCBI Taxonomy" id="644352"/>
    <lineage>
        <taxon>Eukaryota</taxon>
        <taxon>Fungi</taxon>
        <taxon>Dikarya</taxon>
        <taxon>Ascomycota</taxon>
        <taxon>Pezizomycotina</taxon>
        <taxon>Sordariomycetes</taxon>
        <taxon>Sordariomycetidae</taxon>
        <taxon>Magnaporthales</taxon>
        <taxon>Magnaporthaceae</taxon>
        <taxon>Gaeumannomyces</taxon>
    </lineage>
</organism>
<reference evidence="3" key="2">
    <citation type="submission" date="2010-07" db="EMBL/GenBank/DDBJ databases">
        <authorList>
            <consortium name="The Broad Institute Genome Sequencing Platform"/>
            <consortium name="Broad Institute Genome Sequencing Center for Infectious Disease"/>
            <person name="Ma L.-J."/>
            <person name="Dead R."/>
            <person name="Young S."/>
            <person name="Zeng Q."/>
            <person name="Koehrsen M."/>
            <person name="Alvarado L."/>
            <person name="Berlin A."/>
            <person name="Chapman S.B."/>
            <person name="Chen Z."/>
            <person name="Freedman E."/>
            <person name="Gellesch M."/>
            <person name="Goldberg J."/>
            <person name="Griggs A."/>
            <person name="Gujja S."/>
            <person name="Heilman E.R."/>
            <person name="Heiman D."/>
            <person name="Hepburn T."/>
            <person name="Howarth C."/>
            <person name="Jen D."/>
            <person name="Larson L."/>
            <person name="Mehta T."/>
            <person name="Neiman D."/>
            <person name="Pearson M."/>
            <person name="Roberts A."/>
            <person name="Saif S."/>
            <person name="Shea T."/>
            <person name="Shenoy N."/>
            <person name="Sisk P."/>
            <person name="Stolte C."/>
            <person name="Sykes S."/>
            <person name="Walk T."/>
            <person name="White J."/>
            <person name="Yandava C."/>
            <person name="Haas B."/>
            <person name="Nusbaum C."/>
            <person name="Birren B."/>
        </authorList>
    </citation>
    <scope>NUCLEOTIDE SEQUENCE</scope>
    <source>
        <strain evidence="3">R3-111a-1</strain>
    </source>
</reference>
<dbReference type="RefSeq" id="XP_009226776.1">
    <property type="nucleotide sequence ID" value="XM_009228512.1"/>
</dbReference>
<dbReference type="EMBL" id="GL385400">
    <property type="protein sequence ID" value="EJT71379.1"/>
    <property type="molecule type" value="Genomic_DNA"/>
</dbReference>
<dbReference type="OrthoDB" id="3515051at2759"/>
<evidence type="ECO:0000259" key="2">
    <source>
        <dbReference type="Pfam" id="PF26061"/>
    </source>
</evidence>
<dbReference type="HOGENOM" id="CLU_067389_0_0_1"/>
<evidence type="ECO:0000313" key="4">
    <source>
        <dbReference type="EnsemblFungi" id="EJT71379"/>
    </source>
</evidence>
<evidence type="ECO:0000256" key="1">
    <source>
        <dbReference type="SAM" id="SignalP"/>
    </source>
</evidence>
<feature type="domain" description="DUF8021" evidence="2">
    <location>
        <begin position="163"/>
        <end position="265"/>
    </location>
</feature>